<evidence type="ECO:0000313" key="2">
    <source>
        <dbReference type="Proteomes" id="UP000177697"/>
    </source>
</evidence>
<sequence length="260" mass="30959">MLDRYIKILKTYYKIYFKNDSYRRTIREILQSKPKRFFYNIKILTFHQLVEHVRKKSDKELSNEKDIQEMLDTLPLLLSMIIATKEKWCIGKIVDENNPFDICMAPAKYIERKENGRCNIFAGSYIQTKRMMDYPLKGLTKDEWVEKLQNLVNEHTKRYDLGHNGAFHFYCLPPFSEQMLFNDFELLFKKIKVPKNNKLEAISVSIPVFDKKTNTETVCTWFIYPLIFFIGPLSDLLPKAHMLYVELDVLEIMQKAIDDK</sequence>
<name>A0A1G2UYS3_9BACT</name>
<comment type="caution">
    <text evidence="1">The sequence shown here is derived from an EMBL/GenBank/DDBJ whole genome shotgun (WGS) entry which is preliminary data.</text>
</comment>
<dbReference type="EMBL" id="MHWW01000019">
    <property type="protein sequence ID" value="OHB14526.1"/>
    <property type="molecule type" value="Genomic_DNA"/>
</dbReference>
<dbReference type="AlphaFoldDB" id="A0A1G2UYS3"/>
<proteinExistence type="predicted"/>
<evidence type="ECO:0000313" key="1">
    <source>
        <dbReference type="EMBL" id="OHB14526.1"/>
    </source>
</evidence>
<dbReference type="Proteomes" id="UP000177697">
    <property type="component" value="Unassembled WGS sequence"/>
</dbReference>
<gene>
    <name evidence="1" type="ORF">A2431_03275</name>
</gene>
<organism evidence="1 2">
    <name type="scientific">Candidatus Zambryskibacteria bacterium RIFOXYC1_FULL_39_10</name>
    <dbReference type="NCBI Taxonomy" id="1802779"/>
    <lineage>
        <taxon>Bacteria</taxon>
        <taxon>Candidatus Zambryskiibacteriota</taxon>
    </lineage>
</organism>
<accession>A0A1G2UYS3</accession>
<protein>
    <submittedName>
        <fullName evidence="1">Uncharacterized protein</fullName>
    </submittedName>
</protein>
<reference evidence="1 2" key="1">
    <citation type="journal article" date="2016" name="Nat. Commun.">
        <title>Thousands of microbial genomes shed light on interconnected biogeochemical processes in an aquifer system.</title>
        <authorList>
            <person name="Anantharaman K."/>
            <person name="Brown C.T."/>
            <person name="Hug L.A."/>
            <person name="Sharon I."/>
            <person name="Castelle C.J."/>
            <person name="Probst A.J."/>
            <person name="Thomas B.C."/>
            <person name="Singh A."/>
            <person name="Wilkins M.J."/>
            <person name="Karaoz U."/>
            <person name="Brodie E.L."/>
            <person name="Williams K.H."/>
            <person name="Hubbard S.S."/>
            <person name="Banfield J.F."/>
        </authorList>
    </citation>
    <scope>NUCLEOTIDE SEQUENCE [LARGE SCALE GENOMIC DNA]</scope>
</reference>